<keyword evidence="1" id="KW-0812">Transmembrane</keyword>
<evidence type="ECO:0000313" key="3">
    <source>
        <dbReference type="Proteomes" id="UP001354227"/>
    </source>
</evidence>
<comment type="caution">
    <text evidence="2">The sequence shown here is derived from an EMBL/GenBank/DDBJ whole genome shotgun (WGS) entry which is preliminary data.</text>
</comment>
<protein>
    <submittedName>
        <fullName evidence="2">Glucosyltransferase domain-containing protein</fullName>
    </submittedName>
</protein>
<feature type="transmembrane region" description="Helical" evidence="1">
    <location>
        <begin position="129"/>
        <end position="148"/>
    </location>
</feature>
<evidence type="ECO:0000256" key="1">
    <source>
        <dbReference type="SAM" id="Phobius"/>
    </source>
</evidence>
<dbReference type="InterPro" id="IPR025686">
    <property type="entry name" value="Glucos_trans_II"/>
</dbReference>
<proteinExistence type="predicted"/>
<reference evidence="2" key="1">
    <citation type="submission" date="2024-01" db="EMBL/GenBank/DDBJ databases">
        <title>Unpublished Manusciprt.</title>
        <authorList>
            <person name="Duman M."/>
            <person name="Valdes E.G."/>
            <person name="Ajmi N."/>
            <person name="Altun S."/>
            <person name="Saticioglu I.B."/>
        </authorList>
    </citation>
    <scope>NUCLEOTIDE SEQUENCE</scope>
    <source>
        <strain evidence="2">137P</strain>
    </source>
</reference>
<dbReference type="Pfam" id="PF14264">
    <property type="entry name" value="Glucos_trans_II"/>
    <property type="match status" value="1"/>
</dbReference>
<sequence length="497" mass="54519">MSQNQLWLAFMLAMGFHVLPLVLADFLYLDDIWRSMLAGKINGQAVSWAEQGRVLVDWLYSGLGGVAAAPDLFPLPLLLSVVVVARAFASLTATYFERPGLADTLVVLPLWFSPFFLQNLSYQYDGPAMGLSLAVCVWAITIGVSDFWRCLIGGLLITAALSLYQPAVNVFAILCCIEILRQADKGAAFRSVARHLALRLAQLVAGCLIYRLTAYRLITVPRTALLPIDAHWPGEILARMELVVQDLALLVTPGNALLAIGILLLAVVGLTLVLQQVQAGPDRLLEKCGLGLLVLLSLPISFILIPGLALLLAYFDHGARLLMGCGAAMVLLAFLARRALITMHPRLGWVLLLPLVLMLSMSFAYGRVLVAQKELHRAFVQSLATTIETHPALQGVDRIYFYDWDSKGLWLPAASGTLKAMPALRKILNIRFWTLTETMPRVGLMNVVGAPKSMVERATALDAQPLIDTRFFAIYRVDNAVLLIMKVPSESEVPNPW</sequence>
<feature type="transmembrane region" description="Helical" evidence="1">
    <location>
        <begin position="200"/>
        <end position="218"/>
    </location>
</feature>
<dbReference type="Proteomes" id="UP001354227">
    <property type="component" value="Unassembled WGS sequence"/>
</dbReference>
<name>A0ABU7HFH2_9PSED</name>
<feature type="transmembrane region" description="Helical" evidence="1">
    <location>
        <begin position="6"/>
        <end position="29"/>
    </location>
</feature>
<keyword evidence="1" id="KW-1133">Transmembrane helix</keyword>
<dbReference type="RefSeq" id="WP_330104793.1">
    <property type="nucleotide sequence ID" value="NZ_JAZDCT010000026.1"/>
</dbReference>
<gene>
    <name evidence="2" type="ORF">V0R62_18755</name>
</gene>
<dbReference type="EMBL" id="JAZDCT010000026">
    <property type="protein sequence ID" value="MEE1889712.1"/>
    <property type="molecule type" value="Genomic_DNA"/>
</dbReference>
<keyword evidence="1" id="KW-0472">Membrane</keyword>
<accession>A0ABU7HFH2</accession>
<feature type="transmembrane region" description="Helical" evidence="1">
    <location>
        <begin position="347"/>
        <end position="366"/>
    </location>
</feature>
<feature type="transmembrane region" description="Helical" evidence="1">
    <location>
        <begin position="256"/>
        <end position="277"/>
    </location>
</feature>
<feature type="transmembrane region" description="Helical" evidence="1">
    <location>
        <begin position="72"/>
        <end position="93"/>
    </location>
</feature>
<evidence type="ECO:0000313" key="2">
    <source>
        <dbReference type="EMBL" id="MEE1889712.1"/>
    </source>
</evidence>
<feature type="transmembrane region" description="Helical" evidence="1">
    <location>
        <begin position="321"/>
        <end position="340"/>
    </location>
</feature>
<organism evidence="2 3">
    <name type="scientific">Pseudomonas carassii</name>
    <dbReference type="NCBI Taxonomy" id="3115855"/>
    <lineage>
        <taxon>Bacteria</taxon>
        <taxon>Pseudomonadati</taxon>
        <taxon>Pseudomonadota</taxon>
        <taxon>Gammaproteobacteria</taxon>
        <taxon>Pseudomonadales</taxon>
        <taxon>Pseudomonadaceae</taxon>
        <taxon>Pseudomonas</taxon>
    </lineage>
</organism>
<feature type="transmembrane region" description="Helical" evidence="1">
    <location>
        <begin position="154"/>
        <end position="180"/>
    </location>
</feature>
<feature type="transmembrane region" description="Helical" evidence="1">
    <location>
        <begin position="289"/>
        <end position="315"/>
    </location>
</feature>
<keyword evidence="3" id="KW-1185">Reference proteome</keyword>